<keyword evidence="2" id="KW-1185">Reference proteome</keyword>
<reference evidence="1" key="1">
    <citation type="journal article" date="2014" name="Int. J. Syst. Evol. Microbiol.">
        <title>Complete genome of a new Firmicutes species belonging to the dominant human colonic microbiota ('Ruminococcus bicirculans') reveals two chromosomes and a selective capacity to utilize plant glucans.</title>
        <authorList>
            <consortium name="NISC Comparative Sequencing Program"/>
            <person name="Wegmann U."/>
            <person name="Louis P."/>
            <person name="Goesmann A."/>
            <person name="Henrissat B."/>
            <person name="Duncan S.H."/>
            <person name="Flint H.J."/>
        </authorList>
    </citation>
    <scope>NUCLEOTIDE SEQUENCE</scope>
    <source>
        <strain evidence="1">JCM 17590</strain>
    </source>
</reference>
<comment type="caution">
    <text evidence="1">The sequence shown here is derived from an EMBL/GenBank/DDBJ whole genome shotgun (WGS) entry which is preliminary data.</text>
</comment>
<accession>A0ABP7ZHQ1</accession>
<evidence type="ECO:0000313" key="1">
    <source>
        <dbReference type="EMBL" id="GAA4158250.1"/>
    </source>
</evidence>
<dbReference type="RefSeq" id="WP_344790734.1">
    <property type="nucleotide sequence ID" value="NZ_BAABBV010000001.1"/>
</dbReference>
<evidence type="ECO:0000313" key="2">
    <source>
        <dbReference type="Proteomes" id="UP001415169"/>
    </source>
</evidence>
<gene>
    <name evidence="1" type="ORF">GCM10022286_10880</name>
</gene>
<organism evidence="1 2">
    <name type="scientific">Gryllotalpicola daejeonensis</name>
    <dbReference type="NCBI Taxonomy" id="993087"/>
    <lineage>
        <taxon>Bacteria</taxon>
        <taxon>Bacillati</taxon>
        <taxon>Actinomycetota</taxon>
        <taxon>Actinomycetes</taxon>
        <taxon>Micrococcales</taxon>
        <taxon>Microbacteriaceae</taxon>
        <taxon>Gryllotalpicola</taxon>
    </lineage>
</organism>
<reference evidence="1" key="2">
    <citation type="submission" date="2023-12" db="EMBL/GenBank/DDBJ databases">
        <authorList>
            <person name="Sun Q."/>
            <person name="Inoue M."/>
        </authorList>
    </citation>
    <scope>NUCLEOTIDE SEQUENCE</scope>
    <source>
        <strain evidence="1">JCM 17590</strain>
    </source>
</reference>
<dbReference type="Proteomes" id="UP001415169">
    <property type="component" value="Unassembled WGS sequence"/>
</dbReference>
<proteinExistence type="predicted"/>
<sequence length="106" mass="11191">MASSRGVAHLSRELVNKLVGIVTDPGMPAQRKLDQASATLDRVIRESESPASGARHTVVGALDDAISTAAELARGSAPRHDIEVRVRAKLVETLRDVPGVSVESGR</sequence>
<name>A0ABP7ZHQ1_9MICO</name>
<dbReference type="EMBL" id="BAABBV010000001">
    <property type="protein sequence ID" value="GAA4158250.1"/>
    <property type="molecule type" value="Genomic_DNA"/>
</dbReference>
<protein>
    <submittedName>
        <fullName evidence="1">Uncharacterized protein</fullName>
    </submittedName>
</protein>